<evidence type="ECO:0000259" key="4">
    <source>
        <dbReference type="Pfam" id="PF07804"/>
    </source>
</evidence>
<name>M4VBP2_9BACT</name>
<feature type="domain" description="HipA-like C-terminal" evidence="4">
    <location>
        <begin position="153"/>
        <end position="399"/>
    </location>
</feature>
<dbReference type="Proteomes" id="UP000012040">
    <property type="component" value="Chromosome"/>
</dbReference>
<dbReference type="InterPro" id="IPR052028">
    <property type="entry name" value="HipA_Ser/Thr_kinase"/>
</dbReference>
<accession>M4VBP2</accession>
<dbReference type="CDD" id="cd17808">
    <property type="entry name" value="HipA_Ec_like"/>
    <property type="match status" value="1"/>
</dbReference>
<comment type="similarity">
    <text evidence="1">Belongs to the HipA Ser/Thr kinase family.</text>
</comment>
<dbReference type="NCBIfam" id="TIGR03071">
    <property type="entry name" value="couple_hipA"/>
    <property type="match status" value="1"/>
</dbReference>
<evidence type="ECO:0000256" key="3">
    <source>
        <dbReference type="ARBA" id="ARBA00022777"/>
    </source>
</evidence>
<reference evidence="6 7" key="1">
    <citation type="journal article" date="2013" name="ISME J.">
        <title>By their genes ye shall know them: genomic signatures of predatory bacteria.</title>
        <authorList>
            <person name="Pasternak Z."/>
            <person name="Pietrokovski S."/>
            <person name="Rotem O."/>
            <person name="Gophna U."/>
            <person name="Lurie-Weinberger M.N."/>
            <person name="Jurkevitch E."/>
        </authorList>
    </citation>
    <scope>NUCLEOTIDE SEQUENCE [LARGE SCALE GENOMIC DNA]</scope>
    <source>
        <strain evidence="6 7">JSS</strain>
    </source>
</reference>
<dbReference type="InterPro" id="IPR017508">
    <property type="entry name" value="HipA_N1"/>
</dbReference>
<evidence type="ECO:0000313" key="7">
    <source>
        <dbReference type="Proteomes" id="UP000012040"/>
    </source>
</evidence>
<sequence>MGRKRIVQNLMVYLGRNKIGMLKRRADGSMEFRYEDNWVDTGYAISLSLPLADRVFLGERASFFFDNLLPDNKRTLEAIAEKFDASSTKSFDILAVIGRECVGALSFFDEDDEPVFLEKMSVRPINEENIARRLRGLASENPLGMDEDGDFRISIAGAQEKMALLYRKNKWWEPRGISPTSHILKKSIGTLLKGTTEAPIDFEASVDNEWISLKLAKQFKIEVASAEIKQFEDQRVLSVERFDRQWQNDILVRIPQEDFCQATGTSPVKKYEKNGGPSLQAMMNILSSSANAEEDRKMLFKTAMFNDLIHNTDSHAKNFSLFHVRKGYLLTPMYDLLSAHFLKENHKVRYENLKSSLRINEKEKYVDITLNDWQQEAQKCGLSEDTFEEITQELKSSVAAMEAPQKKSTEDLDLKQQELILEGVHERSKKLWTKEV</sequence>
<protein>
    <recommendedName>
        <fullName evidence="8">HipA protein</fullName>
    </recommendedName>
</protein>
<evidence type="ECO:0000259" key="5">
    <source>
        <dbReference type="Pfam" id="PF13657"/>
    </source>
</evidence>
<dbReference type="EMBL" id="CP003537">
    <property type="protein sequence ID" value="AGH96643.1"/>
    <property type="molecule type" value="Genomic_DNA"/>
</dbReference>
<evidence type="ECO:0000256" key="1">
    <source>
        <dbReference type="ARBA" id="ARBA00010164"/>
    </source>
</evidence>
<dbReference type="eggNOG" id="COG3550">
    <property type="taxonomic scope" value="Bacteria"/>
</dbReference>
<keyword evidence="2" id="KW-0808">Transferase</keyword>
<keyword evidence="3" id="KW-0418">Kinase</keyword>
<dbReference type="AlphaFoldDB" id="M4VBP2"/>
<dbReference type="OrthoDB" id="5294599at2"/>
<dbReference type="HOGENOM" id="CLU_030167_2_1_7"/>
<dbReference type="GO" id="GO:0004674">
    <property type="term" value="F:protein serine/threonine kinase activity"/>
    <property type="evidence" value="ECO:0007669"/>
    <property type="project" value="TreeGrafter"/>
</dbReference>
<dbReference type="InterPro" id="IPR012893">
    <property type="entry name" value="HipA-like_C"/>
</dbReference>
<dbReference type="Pfam" id="PF07804">
    <property type="entry name" value="HipA_C"/>
    <property type="match status" value="1"/>
</dbReference>
<keyword evidence="7" id="KW-1185">Reference proteome</keyword>
<feature type="domain" description="HipA N-terminal subdomain 1" evidence="5">
    <location>
        <begin position="10"/>
        <end position="107"/>
    </location>
</feature>
<dbReference type="Gene3D" id="1.10.1070.20">
    <property type="match status" value="1"/>
</dbReference>
<proteinExistence type="inferred from homology"/>
<dbReference type="PANTHER" id="PTHR37419">
    <property type="entry name" value="SERINE/THREONINE-PROTEIN KINASE TOXIN HIPA"/>
    <property type="match status" value="1"/>
</dbReference>
<evidence type="ECO:0000256" key="2">
    <source>
        <dbReference type="ARBA" id="ARBA00022679"/>
    </source>
</evidence>
<dbReference type="Pfam" id="PF13657">
    <property type="entry name" value="Couple_hipA"/>
    <property type="match status" value="1"/>
</dbReference>
<organism evidence="6 7">
    <name type="scientific">Pseudobdellovibrio exovorus JSS</name>
    <dbReference type="NCBI Taxonomy" id="1184267"/>
    <lineage>
        <taxon>Bacteria</taxon>
        <taxon>Pseudomonadati</taxon>
        <taxon>Bdellovibrionota</taxon>
        <taxon>Bdellovibrionia</taxon>
        <taxon>Bdellovibrionales</taxon>
        <taxon>Pseudobdellovibrionaceae</taxon>
        <taxon>Pseudobdellovibrio</taxon>
    </lineage>
</organism>
<dbReference type="STRING" id="1184267.A11Q_2427"/>
<gene>
    <name evidence="6" type="ORF">A11Q_2427</name>
</gene>
<dbReference type="RefSeq" id="WP_015471133.1">
    <property type="nucleotide sequence ID" value="NC_020813.1"/>
</dbReference>
<dbReference type="GO" id="GO:0005829">
    <property type="term" value="C:cytosol"/>
    <property type="evidence" value="ECO:0007669"/>
    <property type="project" value="TreeGrafter"/>
</dbReference>
<dbReference type="PANTHER" id="PTHR37419:SF1">
    <property type="entry name" value="SERINE_THREONINE-PROTEIN KINASE TOXIN HIPA"/>
    <property type="match status" value="1"/>
</dbReference>
<evidence type="ECO:0000313" key="6">
    <source>
        <dbReference type="EMBL" id="AGH96643.1"/>
    </source>
</evidence>
<dbReference type="PATRIC" id="fig|1184267.3.peg.2456"/>
<evidence type="ECO:0008006" key="8">
    <source>
        <dbReference type="Google" id="ProtNLM"/>
    </source>
</evidence>
<dbReference type="KEGG" id="bex:A11Q_2427"/>